<feature type="transmembrane region" description="Helical" evidence="1">
    <location>
        <begin position="12"/>
        <end position="36"/>
    </location>
</feature>
<keyword evidence="1" id="KW-0472">Membrane</keyword>
<feature type="transmembrane region" description="Helical" evidence="1">
    <location>
        <begin position="616"/>
        <end position="636"/>
    </location>
</feature>
<organism evidence="2 3">
    <name type="scientific">Legionella sainthelensi</name>
    <dbReference type="NCBI Taxonomy" id="28087"/>
    <lineage>
        <taxon>Bacteria</taxon>
        <taxon>Pseudomonadati</taxon>
        <taxon>Pseudomonadota</taxon>
        <taxon>Gammaproteobacteria</taxon>
        <taxon>Legionellales</taxon>
        <taxon>Legionellaceae</taxon>
        <taxon>Legionella</taxon>
    </lineage>
</organism>
<dbReference type="PATRIC" id="fig|28087.4.peg.2983"/>
<feature type="transmembrane region" description="Helical" evidence="1">
    <location>
        <begin position="186"/>
        <end position="206"/>
    </location>
</feature>
<dbReference type="EMBL" id="LNYV01000036">
    <property type="protein sequence ID" value="KTD55185.1"/>
    <property type="molecule type" value="Genomic_DNA"/>
</dbReference>
<feature type="transmembrane region" description="Helical" evidence="1">
    <location>
        <begin position="56"/>
        <end position="75"/>
    </location>
</feature>
<name>A0A0W0YE11_9GAMM</name>
<protein>
    <submittedName>
        <fullName evidence="2">Uncharacterized protein</fullName>
    </submittedName>
</protein>
<dbReference type="AlphaFoldDB" id="A0A0W0YE11"/>
<proteinExistence type="predicted"/>
<feature type="transmembrane region" description="Helical" evidence="1">
    <location>
        <begin position="473"/>
        <end position="494"/>
    </location>
</feature>
<feature type="transmembrane region" description="Helical" evidence="1">
    <location>
        <begin position="96"/>
        <end position="114"/>
    </location>
</feature>
<evidence type="ECO:0000313" key="2">
    <source>
        <dbReference type="EMBL" id="KTD55185.1"/>
    </source>
</evidence>
<feature type="transmembrane region" description="Helical" evidence="1">
    <location>
        <begin position="428"/>
        <end position="443"/>
    </location>
</feature>
<feature type="transmembrane region" description="Helical" evidence="1">
    <location>
        <begin position="449"/>
        <end position="466"/>
    </location>
</feature>
<evidence type="ECO:0000313" key="3">
    <source>
        <dbReference type="Proteomes" id="UP000054621"/>
    </source>
</evidence>
<feature type="transmembrane region" description="Helical" evidence="1">
    <location>
        <begin position="591"/>
        <end position="609"/>
    </location>
</feature>
<feature type="transmembrane region" description="Helical" evidence="1">
    <location>
        <begin position="218"/>
        <end position="241"/>
    </location>
</feature>
<evidence type="ECO:0000256" key="1">
    <source>
        <dbReference type="SAM" id="Phobius"/>
    </source>
</evidence>
<dbReference type="RefSeq" id="WP_027272639.1">
    <property type="nucleotide sequence ID" value="NZ_CAAAJE010000013.1"/>
</dbReference>
<feature type="transmembrane region" description="Helical" evidence="1">
    <location>
        <begin position="253"/>
        <end position="271"/>
    </location>
</feature>
<feature type="transmembrane region" description="Helical" evidence="1">
    <location>
        <begin position="373"/>
        <end position="399"/>
    </location>
</feature>
<keyword evidence="1" id="KW-1133">Transmembrane helix</keyword>
<feature type="transmembrane region" description="Helical" evidence="1">
    <location>
        <begin position="120"/>
        <end position="138"/>
    </location>
</feature>
<sequence>MVKKISSYELFSVVIGALIIGAFAVKVVLGISSLPFYPDFIVGYITWEEDTKFQDILAVPAFIFSFFLFFIVTINTLNKYQQIKKPNLGEEFSGQILIWSLPFLAGFSSLLLGVGLNSELIYLPAAGIFFITTIFRLHATHEKIVRPKEIGILLLAVLIISLIPLEIYIILSRVSTSLSASINEKFIFISMLIAILGYFIALIYSLYDPTQTKKLLPFLLLVGQLGLSLFYVTLYPAYILTPNLGLMKYNTTIWLNFLIMGLIFLAIIDVVRRYKKNSYSGNISKNISPFALYGLLIGLKFSNTSLPYISTDDYHFGEGLLGWWSYLQGAIPYVGYIPAHGFIDDDLPRAFSTIFYDGTASTFYESKRIANALLGLTAYISIFLFSGSSILAFIAIFLLGGGLKWYFLTLFLCLWFSKMLWKNHARWVAIWLLTAPIAILGVPPQGISIVIASALLAIYHLWYFLFKQDRRNWYPIAISSLILLIVVIITPIGWMMDGALKYVIENGAINQIAYGLPWALSLSQKNFILEIVRMSWVVVPPIALITLYYLRVSSVDTEKKLLPVLVLFIFMLFLIPYTLGRIDPASVSRPGVLASYVWTILLPLILWRFLAPKNKVLLMVVICFMGASIGFATLSFEQLGASFNQFVYSPPVKSGAASGLSNIGIAIVDDAHWERLTTLNNLLNNNLQEGDTYLDLTSRNAQYFYMNRIPPIPVTAPYNLVPISQQKTAVNLLRSKPPKIALFEGNNIRHDGSVLALRNPYLYQFVLDNYIPKYMDGFILGFRKEDFQHSSNVGITAKLKLITDENWEGGRHRYENAIVIDDPYLIKYVAVGDKFVWNGDVLFVSRVWPEGLAIWFEQKLPYQSPDLSTDKILWIGSKNAMTEYQRELLHSSFSQSDFKKIPISWGHSARSLESKMSKVSDLDSRLINSNDLLMIKPHVYQVNGVNPFLVYDLSRVDFSGRDGGLIKFNFTCYDKTTDPMLQIFWWGDEAKSPSELYSVKFTGGNGILIVPLDALPRWSLIKKMNGFKVNLTNSSACSRLEIKDVALFKRKFN</sequence>
<dbReference type="eggNOG" id="ENOG502Z8DJ">
    <property type="taxonomic scope" value="Bacteria"/>
</dbReference>
<feature type="transmembrane region" description="Helical" evidence="1">
    <location>
        <begin position="527"/>
        <end position="549"/>
    </location>
</feature>
<comment type="caution">
    <text evidence="2">The sequence shown here is derived from an EMBL/GenBank/DDBJ whole genome shotgun (WGS) entry which is preliminary data.</text>
</comment>
<feature type="transmembrane region" description="Helical" evidence="1">
    <location>
        <begin position="405"/>
        <end position="421"/>
    </location>
</feature>
<gene>
    <name evidence="2" type="ORF">Lsai_2777</name>
</gene>
<keyword evidence="1" id="KW-0812">Transmembrane</keyword>
<reference evidence="2 3" key="1">
    <citation type="submission" date="2015-11" db="EMBL/GenBank/DDBJ databases">
        <title>Genomic analysis of 38 Legionella species identifies large and diverse effector repertoires.</title>
        <authorList>
            <person name="Burstein D."/>
            <person name="Amaro F."/>
            <person name="Zusman T."/>
            <person name="Lifshitz Z."/>
            <person name="Cohen O."/>
            <person name="Gilbert J.A."/>
            <person name="Pupko T."/>
            <person name="Shuman H.A."/>
            <person name="Segal G."/>
        </authorList>
    </citation>
    <scope>NUCLEOTIDE SEQUENCE [LARGE SCALE GENOMIC DNA]</scope>
    <source>
        <strain evidence="2 3">Mt.St.Helens-4</strain>
    </source>
</reference>
<feature type="transmembrane region" description="Helical" evidence="1">
    <location>
        <begin position="561"/>
        <end position="579"/>
    </location>
</feature>
<feature type="transmembrane region" description="Helical" evidence="1">
    <location>
        <begin position="150"/>
        <end position="171"/>
    </location>
</feature>
<accession>A0A0W0YE11</accession>
<dbReference type="Proteomes" id="UP000054621">
    <property type="component" value="Unassembled WGS sequence"/>
</dbReference>
<dbReference type="OrthoDB" id="6859157at2"/>